<dbReference type="Proteomes" id="UP000757890">
    <property type="component" value="Unassembled WGS sequence"/>
</dbReference>
<organism evidence="1 2">
    <name type="scientific">Dialister invisus</name>
    <dbReference type="NCBI Taxonomy" id="218538"/>
    <lineage>
        <taxon>Bacteria</taxon>
        <taxon>Bacillati</taxon>
        <taxon>Bacillota</taxon>
        <taxon>Negativicutes</taxon>
        <taxon>Veillonellales</taxon>
        <taxon>Veillonellaceae</taxon>
        <taxon>Dialister</taxon>
    </lineage>
</organism>
<proteinExistence type="predicted"/>
<dbReference type="Pfam" id="PF10844">
    <property type="entry name" value="DUF2577"/>
    <property type="match status" value="1"/>
</dbReference>
<accession>A0A930B9W7</accession>
<evidence type="ECO:0000313" key="1">
    <source>
        <dbReference type="EMBL" id="MBF1130220.1"/>
    </source>
</evidence>
<gene>
    <name evidence="1" type="ORF">HXL70_09325</name>
</gene>
<comment type="caution">
    <text evidence="1">The sequence shown here is derived from an EMBL/GenBank/DDBJ whole genome shotgun (WGS) entry which is preliminary data.</text>
</comment>
<reference evidence="1" key="1">
    <citation type="submission" date="2020-04" db="EMBL/GenBank/DDBJ databases">
        <title>Deep metagenomics examines the oral microbiome during advanced dental caries in children, revealing novel taxa and co-occurrences with host molecules.</title>
        <authorList>
            <person name="Baker J.L."/>
            <person name="Morton J.T."/>
            <person name="Dinis M."/>
            <person name="Alvarez R."/>
            <person name="Tran N.C."/>
            <person name="Knight R."/>
            <person name="Edlund A."/>
        </authorList>
    </citation>
    <scope>NUCLEOTIDE SEQUENCE</scope>
    <source>
        <strain evidence="1">JCVI_32_bin.14</strain>
    </source>
</reference>
<dbReference type="AlphaFoldDB" id="A0A930B9W7"/>
<dbReference type="InterPro" id="IPR022555">
    <property type="entry name" value="DUF2577"/>
</dbReference>
<protein>
    <submittedName>
        <fullName evidence="1">DUF2577 domain-containing protein</fullName>
    </submittedName>
</protein>
<dbReference type="EMBL" id="JABZMK010000130">
    <property type="protein sequence ID" value="MBF1130220.1"/>
    <property type="molecule type" value="Genomic_DNA"/>
</dbReference>
<evidence type="ECO:0000313" key="2">
    <source>
        <dbReference type="Proteomes" id="UP000757890"/>
    </source>
</evidence>
<name>A0A930B9W7_9FIRM</name>
<sequence length="135" mass="15084">MINDELPNVLKSLVAQTVRGMNPSDFVLGEVISEAPLVIRVGENELDEDFLILSDNVRDFEVDIEVNHITEKRAGGGGYAEYASHDHDYKGRKKIIIYNGLKIGEKVVMIQQSGGQLFFVANRVYNHADVHGQWG</sequence>